<keyword evidence="3" id="KW-1185">Reference proteome</keyword>
<sequence>MLAVVPLVLSLALSAAAAAVPVEKRQGSSFAWCSALRVTCESQIQNKDYEDFFAHNACLLGSACPPDFLGPANGTLPERRNVQLFLRAVVGDKEPGREPPHAEDLRILQQISTDGKTVTEQNFIDGFYHALDASNGPYPDNVNIVKDYWTYIADWTAVCSGGIPFTNFADYFVYSSYVKSEGNCQ</sequence>
<organism evidence="2 3">
    <name type="scientific">Lentinus brumalis</name>
    <dbReference type="NCBI Taxonomy" id="2498619"/>
    <lineage>
        <taxon>Eukaryota</taxon>
        <taxon>Fungi</taxon>
        <taxon>Dikarya</taxon>
        <taxon>Basidiomycota</taxon>
        <taxon>Agaricomycotina</taxon>
        <taxon>Agaricomycetes</taxon>
        <taxon>Polyporales</taxon>
        <taxon>Polyporaceae</taxon>
        <taxon>Lentinus</taxon>
    </lineage>
</organism>
<accession>A0A371CKA1</accession>
<protein>
    <submittedName>
        <fullName evidence="2">Uncharacterized protein</fullName>
    </submittedName>
</protein>
<dbReference type="EMBL" id="KZ857541">
    <property type="protein sequence ID" value="RDX40705.1"/>
    <property type="molecule type" value="Genomic_DNA"/>
</dbReference>
<gene>
    <name evidence="2" type="ORF">OH76DRAFT_1562007</name>
</gene>
<dbReference type="AlphaFoldDB" id="A0A371CKA1"/>
<keyword evidence="1" id="KW-0732">Signal</keyword>
<dbReference type="Proteomes" id="UP000256964">
    <property type="component" value="Unassembled WGS sequence"/>
</dbReference>
<reference evidence="2 3" key="1">
    <citation type="journal article" date="2018" name="Biotechnol. Biofuels">
        <title>Integrative visual omics of the white-rot fungus Polyporus brumalis exposes the biotechnological potential of its oxidative enzymes for delignifying raw plant biomass.</title>
        <authorList>
            <person name="Miyauchi S."/>
            <person name="Rancon A."/>
            <person name="Drula E."/>
            <person name="Hage H."/>
            <person name="Chaduli D."/>
            <person name="Favel A."/>
            <person name="Grisel S."/>
            <person name="Henrissat B."/>
            <person name="Herpoel-Gimbert I."/>
            <person name="Ruiz-Duenas F.J."/>
            <person name="Chevret D."/>
            <person name="Hainaut M."/>
            <person name="Lin J."/>
            <person name="Wang M."/>
            <person name="Pangilinan J."/>
            <person name="Lipzen A."/>
            <person name="Lesage-Meessen L."/>
            <person name="Navarro D."/>
            <person name="Riley R."/>
            <person name="Grigoriev I.V."/>
            <person name="Zhou S."/>
            <person name="Raouche S."/>
            <person name="Rosso M.N."/>
        </authorList>
    </citation>
    <scope>NUCLEOTIDE SEQUENCE [LARGE SCALE GENOMIC DNA]</scope>
    <source>
        <strain evidence="2 3">BRFM 1820</strain>
    </source>
</reference>
<evidence type="ECO:0000313" key="3">
    <source>
        <dbReference type="Proteomes" id="UP000256964"/>
    </source>
</evidence>
<evidence type="ECO:0000256" key="1">
    <source>
        <dbReference type="SAM" id="SignalP"/>
    </source>
</evidence>
<dbReference type="STRING" id="139420.A0A371CKA1"/>
<name>A0A371CKA1_9APHY</name>
<proteinExistence type="predicted"/>
<feature type="signal peptide" evidence="1">
    <location>
        <begin position="1"/>
        <end position="19"/>
    </location>
</feature>
<feature type="chain" id="PRO_5017034623" evidence="1">
    <location>
        <begin position="20"/>
        <end position="185"/>
    </location>
</feature>
<evidence type="ECO:0000313" key="2">
    <source>
        <dbReference type="EMBL" id="RDX40705.1"/>
    </source>
</evidence>
<dbReference type="OrthoDB" id="2734890at2759"/>